<evidence type="ECO:0000256" key="6">
    <source>
        <dbReference type="ARBA" id="ARBA00022967"/>
    </source>
</evidence>
<keyword evidence="1" id="KW-0813">Transport</keyword>
<dbReference type="InterPro" id="IPR027417">
    <property type="entry name" value="P-loop_NTPase"/>
</dbReference>
<feature type="domain" description="SecA family profile" evidence="10">
    <location>
        <begin position="1"/>
        <end position="612"/>
    </location>
</feature>
<dbReference type="GO" id="GO:0006605">
    <property type="term" value="P:protein targeting"/>
    <property type="evidence" value="ECO:0007669"/>
    <property type="project" value="InterPro"/>
</dbReference>
<reference evidence="11 12" key="2">
    <citation type="submission" date="2017-09" db="EMBL/GenBank/DDBJ databases">
        <title>Extensive intraspecific genome diversity in a model arbuscular mycorrhizal fungus.</title>
        <authorList>
            <person name="Chen E.C."/>
            <person name="Morin E."/>
            <person name="Beaudet D."/>
            <person name="Noel J."/>
            <person name="Ndikumana S."/>
            <person name="Charron P."/>
            <person name="St-Onge C."/>
            <person name="Giorgi J."/>
            <person name="Grigoriev I.V."/>
            <person name="Roux C."/>
            <person name="Martin F.M."/>
            <person name="Corradi N."/>
        </authorList>
    </citation>
    <scope>NUCLEOTIDE SEQUENCE [LARGE SCALE GENOMIC DNA]</scope>
    <source>
        <strain evidence="11 12">A5</strain>
    </source>
</reference>
<evidence type="ECO:0000256" key="8">
    <source>
        <dbReference type="ARBA" id="ARBA00023136"/>
    </source>
</evidence>
<dbReference type="Pfam" id="PF07517">
    <property type="entry name" value="SecA_DEAD"/>
    <property type="match status" value="1"/>
</dbReference>
<dbReference type="PRINTS" id="PR00906">
    <property type="entry name" value="SECA"/>
</dbReference>
<keyword evidence="6" id="KW-1278">Translocase</keyword>
<keyword evidence="5" id="KW-0653">Protein transport</keyword>
<keyword evidence="3" id="KW-0547">Nucleotide-binding</keyword>
<dbReference type="InterPro" id="IPR001650">
    <property type="entry name" value="Helicase_C-like"/>
</dbReference>
<reference evidence="11 12" key="1">
    <citation type="submission" date="2016-04" db="EMBL/GenBank/DDBJ databases">
        <title>Genome analyses suggest a sexual origin of heterokaryosis in a supposedly ancient asexual fungus.</title>
        <authorList>
            <person name="Ropars J."/>
            <person name="Sedzielewska K."/>
            <person name="Noel J."/>
            <person name="Charron P."/>
            <person name="Farinelli L."/>
            <person name="Marton T."/>
            <person name="Kruger M."/>
            <person name="Pelin A."/>
            <person name="Brachmann A."/>
            <person name="Corradi N."/>
        </authorList>
    </citation>
    <scope>NUCLEOTIDE SEQUENCE [LARGE SCALE GENOMIC DNA]</scope>
    <source>
        <strain evidence="11 12">A5</strain>
    </source>
</reference>
<dbReference type="AlphaFoldDB" id="A0A2N0NZU7"/>
<dbReference type="InterPro" id="IPR014018">
    <property type="entry name" value="SecA_motor_DEAD"/>
</dbReference>
<dbReference type="PROSITE" id="PS51196">
    <property type="entry name" value="SECA_MOTOR_DEAD"/>
    <property type="match status" value="1"/>
</dbReference>
<comment type="caution">
    <text evidence="11">The sequence shown here is derived from an EMBL/GenBank/DDBJ whole genome shotgun (WGS) entry which is preliminary data.</text>
</comment>
<evidence type="ECO:0000313" key="11">
    <source>
        <dbReference type="EMBL" id="PKC00104.1"/>
    </source>
</evidence>
<evidence type="ECO:0000256" key="4">
    <source>
        <dbReference type="ARBA" id="ARBA00022840"/>
    </source>
</evidence>
<evidence type="ECO:0000256" key="1">
    <source>
        <dbReference type="ARBA" id="ARBA00022448"/>
    </source>
</evidence>
<dbReference type="PANTHER" id="PTHR30612">
    <property type="entry name" value="SECA INNER MEMBRANE COMPONENT OF SEC PROTEIN SECRETION SYSTEM"/>
    <property type="match status" value="1"/>
</dbReference>
<evidence type="ECO:0000256" key="7">
    <source>
        <dbReference type="ARBA" id="ARBA00023010"/>
    </source>
</evidence>
<dbReference type="GO" id="GO:0016787">
    <property type="term" value="F:hydrolase activity"/>
    <property type="evidence" value="ECO:0007669"/>
    <property type="project" value="UniProtKB-KW"/>
</dbReference>
<evidence type="ECO:0000256" key="3">
    <source>
        <dbReference type="ARBA" id="ARBA00022741"/>
    </source>
</evidence>
<gene>
    <name evidence="11" type="ORF">RhiirA5_505367</name>
</gene>
<keyword evidence="4" id="KW-0067">ATP-binding</keyword>
<dbReference type="InterPro" id="IPR044722">
    <property type="entry name" value="SecA_SF2_C"/>
</dbReference>
<evidence type="ECO:0000313" key="12">
    <source>
        <dbReference type="Proteomes" id="UP000232722"/>
    </source>
</evidence>
<feature type="non-terminal residue" evidence="11">
    <location>
        <position position="612"/>
    </location>
</feature>
<evidence type="ECO:0000259" key="9">
    <source>
        <dbReference type="PROSITE" id="PS51194"/>
    </source>
</evidence>
<proteinExistence type="predicted"/>
<dbReference type="GO" id="GO:0016020">
    <property type="term" value="C:membrane"/>
    <property type="evidence" value="ECO:0007669"/>
    <property type="project" value="InterPro"/>
</dbReference>
<keyword evidence="11" id="KW-0378">Hydrolase</keyword>
<keyword evidence="2" id="KW-0963">Cytoplasm</keyword>
<evidence type="ECO:0000256" key="5">
    <source>
        <dbReference type="ARBA" id="ARBA00022927"/>
    </source>
</evidence>
<feature type="domain" description="Helicase C-terminal" evidence="9">
    <location>
        <begin position="471"/>
        <end position="612"/>
    </location>
</feature>
<dbReference type="VEuPathDB" id="FungiDB:RhiirFUN_000931"/>
<name>A0A2N0NZU7_9GLOM</name>
<evidence type="ECO:0000256" key="2">
    <source>
        <dbReference type="ARBA" id="ARBA00022490"/>
    </source>
</evidence>
<dbReference type="PANTHER" id="PTHR30612:SF0">
    <property type="entry name" value="CHLOROPLAST PROTEIN-TRANSPORTING ATPASE"/>
    <property type="match status" value="1"/>
</dbReference>
<dbReference type="GO" id="GO:0006886">
    <property type="term" value="P:intracellular protein transport"/>
    <property type="evidence" value="ECO:0007669"/>
    <property type="project" value="InterPro"/>
</dbReference>
<organism evidence="11 12">
    <name type="scientific">Rhizophagus irregularis</name>
    <dbReference type="NCBI Taxonomy" id="588596"/>
    <lineage>
        <taxon>Eukaryota</taxon>
        <taxon>Fungi</taxon>
        <taxon>Fungi incertae sedis</taxon>
        <taxon>Mucoromycota</taxon>
        <taxon>Glomeromycotina</taxon>
        <taxon>Glomeromycetes</taxon>
        <taxon>Glomerales</taxon>
        <taxon>Glomeraceae</taxon>
        <taxon>Rhizophagus</taxon>
    </lineage>
</organism>
<protein>
    <submittedName>
        <fullName evidence="11">P-loop containing nucleoside triphosphate hydrolase protein</fullName>
    </submittedName>
</protein>
<dbReference type="InterPro" id="IPR011115">
    <property type="entry name" value="SecA_DEAD"/>
</dbReference>
<accession>A0A2N0NZU7</accession>
<dbReference type="Gene3D" id="3.90.1440.10">
    <property type="entry name" value="SecA, preprotein cross-linking domain"/>
    <property type="match status" value="1"/>
</dbReference>
<dbReference type="VEuPathDB" id="FungiDB:RhiirFUN_000930"/>
<dbReference type="Gene3D" id="3.40.50.300">
    <property type="entry name" value="P-loop containing nucleotide triphosphate hydrolases"/>
    <property type="match status" value="2"/>
</dbReference>
<dbReference type="SUPFAM" id="SSF52540">
    <property type="entry name" value="P-loop containing nucleoside triphosphate hydrolases"/>
    <property type="match status" value="2"/>
</dbReference>
<sequence>MTSEERTLEELLREILRLNYDKPKICDLVNEGILSVQVNKVMKAFENDSEVFPQGNEIKYWNKVNIRNWADSIKGTEITKNPEFLEEMIAVLKRTNFLYCKHNLRITQVLAILLFVSPNEQGRLLQISTGEGKTTICAMLASIKVLQGENVDIITSSPILAKRDAEERESFYKILGISCGSNEGEDYSLSIVDGRNGIQLETNKNCYFKNIVYGNVSEFQFDWLKHEYKKIGTKGNRGFGVVIVDEVDTMIIDDCSRSARLTGELAGFEYLNPVFCGVANELTRLSKRIIWTEENLIYLDGEFKEEGEELILEEEIKCYEINNWYEFISEYLTEFTINIIKKRKIELPDFLRDFCLKSVEEFVKSAIEIDYESTGIVQENETFSDGLHQFLQIKHGLKLTPESVATSFVSNMGYFKKYGAKIYGLTGTIGSKEDQDMLSSIYTVDFGFMPTYKAKKFKELEGIVTSNKNAWIMEVVSNIKQEGERGRAVLVICETIDNVKTIYDILIEVYSTRKIRLYSRNDNDECSAVKERVNSGDVIIATNLAGRGTDIKTSFSVEKNGGLHVIVTFLPSNSRVEKQAFGRTARQGAKGTAQLIINKIYTENKLNTTGIL</sequence>
<dbReference type="PROSITE" id="PS51194">
    <property type="entry name" value="HELICASE_CTER"/>
    <property type="match status" value="1"/>
</dbReference>
<dbReference type="GO" id="GO:0017038">
    <property type="term" value="P:protein import"/>
    <property type="evidence" value="ECO:0007669"/>
    <property type="project" value="InterPro"/>
</dbReference>
<dbReference type="Proteomes" id="UP000232722">
    <property type="component" value="Unassembled WGS sequence"/>
</dbReference>
<dbReference type="GO" id="GO:0005524">
    <property type="term" value="F:ATP binding"/>
    <property type="evidence" value="ECO:0007669"/>
    <property type="project" value="UniProtKB-KW"/>
</dbReference>
<dbReference type="EMBL" id="LLXJ01001969">
    <property type="protein sequence ID" value="PKC00104.1"/>
    <property type="molecule type" value="Genomic_DNA"/>
</dbReference>
<dbReference type="Pfam" id="PF21090">
    <property type="entry name" value="P-loop_SecA"/>
    <property type="match status" value="1"/>
</dbReference>
<keyword evidence="7" id="KW-0811">Translocation</keyword>
<evidence type="ECO:0000259" key="10">
    <source>
        <dbReference type="PROSITE" id="PS51196"/>
    </source>
</evidence>
<keyword evidence="8" id="KW-0472">Membrane</keyword>
<dbReference type="SMART" id="SM00957">
    <property type="entry name" value="SecA_DEAD"/>
    <property type="match status" value="1"/>
</dbReference>
<dbReference type="InterPro" id="IPR000185">
    <property type="entry name" value="SecA"/>
</dbReference>